<dbReference type="Gene3D" id="3.30.1380.10">
    <property type="match status" value="1"/>
</dbReference>
<accession>A0A4S3M9Z4</accession>
<evidence type="ECO:0000256" key="8">
    <source>
        <dbReference type="ARBA" id="ARBA00023049"/>
    </source>
</evidence>
<evidence type="ECO:0000313" key="13">
    <source>
        <dbReference type="Proteomes" id="UP000306113"/>
    </source>
</evidence>
<dbReference type="RefSeq" id="WP_136338746.1">
    <property type="nucleotide sequence ID" value="NZ_SSMD01000003.1"/>
</dbReference>
<sequence length="189" mass="20797">MTKDGSTGISRRALLGAFAATTLTAAPTFSNAAGFLRGAGDIRRVRMYSGRTGEKLDMIYWIEGEYVKDALKEINFFMRDWRTNETKSMDTRTLDIIAATHNLLDVNEPYTLLSGYRCPATNAMLRSSSRKVAKNSLHMQGQAADLRLGSRSVSQIYRAASACHAGGVGKYSRSNFVHMDCGPIRSWGA</sequence>
<keyword evidence="8" id="KW-0482">Metalloprotease</keyword>
<dbReference type="AlphaFoldDB" id="A0A4S3M9Z4"/>
<evidence type="ECO:0000256" key="6">
    <source>
        <dbReference type="ARBA" id="ARBA00022801"/>
    </source>
</evidence>
<dbReference type="Pfam" id="PF05951">
    <property type="entry name" value="Peptidase_M15_2"/>
    <property type="match status" value="1"/>
</dbReference>
<evidence type="ECO:0000256" key="2">
    <source>
        <dbReference type="ARBA" id="ARBA00004776"/>
    </source>
</evidence>
<evidence type="ECO:0000256" key="11">
    <source>
        <dbReference type="ARBA" id="ARBA00093666"/>
    </source>
</evidence>
<comment type="caution">
    <text evidence="12">The sequence shown here is derived from an EMBL/GenBank/DDBJ whole genome shotgun (WGS) entry which is preliminary data.</text>
</comment>
<dbReference type="GO" id="GO:0071555">
    <property type="term" value="P:cell wall organization"/>
    <property type="evidence" value="ECO:0007669"/>
    <property type="project" value="UniProtKB-KW"/>
</dbReference>
<evidence type="ECO:0000256" key="10">
    <source>
        <dbReference type="ARBA" id="ARBA00093448"/>
    </source>
</evidence>
<evidence type="ECO:0000256" key="9">
    <source>
        <dbReference type="ARBA" id="ARBA00023316"/>
    </source>
</evidence>
<keyword evidence="7" id="KW-0862">Zinc</keyword>
<evidence type="ECO:0000256" key="3">
    <source>
        <dbReference type="ARBA" id="ARBA00022670"/>
    </source>
</evidence>
<dbReference type="EMBL" id="SSMD01000003">
    <property type="protein sequence ID" value="THD74890.1"/>
    <property type="molecule type" value="Genomic_DNA"/>
</dbReference>
<organism evidence="12 13">
    <name type="scientific">Thalassobius vesicularis</name>
    <dbReference type="NCBI Taxonomy" id="1294297"/>
    <lineage>
        <taxon>Bacteria</taxon>
        <taxon>Pseudomonadati</taxon>
        <taxon>Pseudomonadota</taxon>
        <taxon>Alphaproteobacteria</taxon>
        <taxon>Rhodobacterales</taxon>
        <taxon>Roseobacteraceae</taxon>
        <taxon>Thalassovita</taxon>
    </lineage>
</organism>
<comment type="pathway">
    <text evidence="2">Cell wall biogenesis; cell wall polysaccharide biosynthesis.</text>
</comment>
<dbReference type="InterPro" id="IPR009045">
    <property type="entry name" value="Zn_M74/Hedgehog-like"/>
</dbReference>
<dbReference type="PANTHER" id="PTHR37425">
    <property type="match status" value="1"/>
</dbReference>
<dbReference type="PROSITE" id="PS51318">
    <property type="entry name" value="TAT"/>
    <property type="match status" value="1"/>
</dbReference>
<reference evidence="12 13" key="1">
    <citation type="submission" date="2019-04" db="EMBL/GenBank/DDBJ databases">
        <title>Draft genome sequence of Youngimonas vesicularis.</title>
        <authorList>
            <person name="Hameed A."/>
        </authorList>
    </citation>
    <scope>NUCLEOTIDE SEQUENCE [LARGE SCALE GENOMIC DNA]</scope>
    <source>
        <strain evidence="12 13">CC-AMW-E</strain>
    </source>
</reference>
<proteinExistence type="inferred from homology"/>
<keyword evidence="13" id="KW-1185">Reference proteome</keyword>
<dbReference type="InterPro" id="IPR006311">
    <property type="entry name" value="TAT_signal"/>
</dbReference>
<comment type="cofactor">
    <cofactor evidence="1">
        <name>Zn(2+)</name>
        <dbReference type="ChEBI" id="CHEBI:29105"/>
    </cofactor>
</comment>
<keyword evidence="6" id="KW-0378">Hydrolase</keyword>
<evidence type="ECO:0000256" key="7">
    <source>
        <dbReference type="ARBA" id="ARBA00022833"/>
    </source>
</evidence>
<evidence type="ECO:0000256" key="4">
    <source>
        <dbReference type="ARBA" id="ARBA00022723"/>
    </source>
</evidence>
<dbReference type="Proteomes" id="UP000306113">
    <property type="component" value="Unassembled WGS sequence"/>
</dbReference>
<dbReference type="SUPFAM" id="SSF55166">
    <property type="entry name" value="Hedgehog/DD-peptidase"/>
    <property type="match status" value="1"/>
</dbReference>
<keyword evidence="5" id="KW-0732">Signal</keyword>
<dbReference type="GO" id="GO:0006508">
    <property type="term" value="P:proteolysis"/>
    <property type="evidence" value="ECO:0007669"/>
    <property type="project" value="UniProtKB-KW"/>
</dbReference>
<evidence type="ECO:0000256" key="5">
    <source>
        <dbReference type="ARBA" id="ARBA00022729"/>
    </source>
</evidence>
<dbReference type="PANTHER" id="PTHR37425:SF1">
    <property type="entry name" value="OUTER MEMBRANE PROTEIN"/>
    <property type="match status" value="1"/>
</dbReference>
<dbReference type="InterPro" id="IPR010275">
    <property type="entry name" value="MepK"/>
</dbReference>
<keyword evidence="4" id="KW-0479">Metal-binding</keyword>
<protein>
    <recommendedName>
        <fullName evidence="11">Murein endopeptidase K</fullName>
    </recommendedName>
</protein>
<evidence type="ECO:0000256" key="1">
    <source>
        <dbReference type="ARBA" id="ARBA00001947"/>
    </source>
</evidence>
<evidence type="ECO:0000313" key="12">
    <source>
        <dbReference type="EMBL" id="THD74890.1"/>
    </source>
</evidence>
<keyword evidence="3" id="KW-0645">Protease</keyword>
<keyword evidence="9" id="KW-0961">Cell wall biogenesis/degradation</keyword>
<dbReference type="GO" id="GO:0046872">
    <property type="term" value="F:metal ion binding"/>
    <property type="evidence" value="ECO:0007669"/>
    <property type="project" value="UniProtKB-KW"/>
</dbReference>
<name>A0A4S3M9Z4_9RHOB</name>
<comment type="similarity">
    <text evidence="10">Belongs to the peptidase M15 family.</text>
</comment>
<dbReference type="OrthoDB" id="9782994at2"/>
<gene>
    <name evidence="12" type="ORF">E7681_07995</name>
</gene>
<dbReference type="GO" id="GO:0008237">
    <property type="term" value="F:metallopeptidase activity"/>
    <property type="evidence" value="ECO:0007669"/>
    <property type="project" value="UniProtKB-KW"/>
</dbReference>